<dbReference type="Pfam" id="PF00069">
    <property type="entry name" value="Pkinase"/>
    <property type="match status" value="1"/>
</dbReference>
<keyword evidence="4" id="KW-1185">Reference proteome</keyword>
<dbReference type="GO" id="GO:0004674">
    <property type="term" value="F:protein serine/threonine kinase activity"/>
    <property type="evidence" value="ECO:0007669"/>
    <property type="project" value="TreeGrafter"/>
</dbReference>
<reference evidence="3 4" key="1">
    <citation type="submission" date="2018-01" db="EMBL/GenBank/DDBJ databases">
        <title>A novel member of the phylum Bacteroidetes isolated from glacier ice.</title>
        <authorList>
            <person name="Liu Q."/>
            <person name="Xin Y.-H."/>
        </authorList>
    </citation>
    <scope>NUCLEOTIDE SEQUENCE [LARGE SCALE GENOMIC DNA]</scope>
    <source>
        <strain evidence="3 4">RB1R16</strain>
    </source>
</reference>
<protein>
    <recommendedName>
        <fullName evidence="2">Protein kinase domain-containing protein</fullName>
    </recommendedName>
</protein>
<dbReference type="Proteomes" id="UP000239872">
    <property type="component" value="Unassembled WGS sequence"/>
</dbReference>
<keyword evidence="1" id="KW-0472">Membrane</keyword>
<evidence type="ECO:0000313" key="4">
    <source>
        <dbReference type="Proteomes" id="UP000239872"/>
    </source>
</evidence>
<accession>A0A2S7T0H8</accession>
<keyword evidence="1" id="KW-0812">Transmembrane</keyword>
<sequence>MIFHGSHSEQYITGRELGRGGEGTVYELQNDGSRVLKQYNEPLSPLQIQKLQTMVGMRNPAIEAYAAWPSALVADDKGTVCGFIMKKLTGFVPLHMIFSPLDRKKMFPDKGYNFLVHVARNLATAFHKLHEAGLVVGDVNEGNILINANGLVSFIDCDSFQVKNETGYFFCEVGVPRYTPPELLARQSFDNVVRTTNTDSFSLAILIFQLLFLGRHPFAGRNKSAMDIDEETAIKLHEFAYSLTSRKKKLFPPFDSFDINNLTQPLMDAFHKAFETESRPVPAEWIKALDGLLTEMTTCSVSRIHSYPAKMAECPWCAFRKAKGIMYFLDDTYLQADALLYDIEQFVNGFRIDKMELKNWSGSMFDASVTANSISAEWHKERAKALLVAVVYVILSLVCFVVVHPLSILAGGALLLAWMHSGPVAKKVKLEKQRLLNNYEQIHGQMNKLIAAYNDSPDKELYLIGVNKLMKSVERFRALPDEGERLRREMEELIYNDNLQMYLRQFDINSHAIASIGQTRKTILLNAGIMTAADVSINLQKLVGIGPKTIQILLDWQRQMSLGFVYIPDTAKLAMGMQQVAADVATMKRDLERTIRQDYQSLSYHKLNVTNRALVLDRQIKDAVTQNTQAKLDMQSFSRFSRFI</sequence>
<dbReference type="InterPro" id="IPR000719">
    <property type="entry name" value="Prot_kinase_dom"/>
</dbReference>
<evidence type="ECO:0000259" key="2">
    <source>
        <dbReference type="PROSITE" id="PS50011"/>
    </source>
</evidence>
<dbReference type="GO" id="GO:0005524">
    <property type="term" value="F:ATP binding"/>
    <property type="evidence" value="ECO:0007669"/>
    <property type="project" value="InterPro"/>
</dbReference>
<dbReference type="PROSITE" id="PS50011">
    <property type="entry name" value="PROTEIN_KINASE_DOM"/>
    <property type="match status" value="1"/>
</dbReference>
<evidence type="ECO:0000256" key="1">
    <source>
        <dbReference type="SAM" id="Phobius"/>
    </source>
</evidence>
<dbReference type="InterPro" id="IPR051681">
    <property type="entry name" value="Ser/Thr_Kinases-Pseudokinases"/>
</dbReference>
<keyword evidence="1" id="KW-1133">Transmembrane helix</keyword>
<dbReference type="EMBL" id="PPSL01000001">
    <property type="protein sequence ID" value="PQJ12700.1"/>
    <property type="molecule type" value="Genomic_DNA"/>
</dbReference>
<name>A0A2S7T0H8_9BACT</name>
<comment type="caution">
    <text evidence="3">The sequence shown here is derived from an EMBL/GenBank/DDBJ whole genome shotgun (WGS) entry which is preliminary data.</text>
</comment>
<dbReference type="OrthoDB" id="9805504at2"/>
<dbReference type="AlphaFoldDB" id="A0A2S7T0H8"/>
<dbReference type="InterPro" id="IPR011009">
    <property type="entry name" value="Kinase-like_dom_sf"/>
</dbReference>
<feature type="transmembrane region" description="Helical" evidence="1">
    <location>
        <begin position="386"/>
        <end position="419"/>
    </location>
</feature>
<gene>
    <name evidence="3" type="ORF">CJD36_002850</name>
</gene>
<dbReference type="RefSeq" id="WP_105037583.1">
    <property type="nucleotide sequence ID" value="NZ_PPSL01000001.1"/>
</dbReference>
<dbReference type="Gene3D" id="1.10.510.10">
    <property type="entry name" value="Transferase(Phosphotransferase) domain 1"/>
    <property type="match status" value="1"/>
</dbReference>
<evidence type="ECO:0000313" key="3">
    <source>
        <dbReference type="EMBL" id="PQJ12700.1"/>
    </source>
</evidence>
<feature type="domain" description="Protein kinase" evidence="2">
    <location>
        <begin position="11"/>
        <end position="293"/>
    </location>
</feature>
<dbReference type="SUPFAM" id="SSF56112">
    <property type="entry name" value="Protein kinase-like (PK-like)"/>
    <property type="match status" value="1"/>
</dbReference>
<dbReference type="PANTHER" id="PTHR44329">
    <property type="entry name" value="SERINE/THREONINE-PROTEIN KINASE TNNI3K-RELATED"/>
    <property type="match status" value="1"/>
</dbReference>
<proteinExistence type="predicted"/>
<organism evidence="3 4">
    <name type="scientific">Flavipsychrobacter stenotrophus</name>
    <dbReference type="NCBI Taxonomy" id="2077091"/>
    <lineage>
        <taxon>Bacteria</taxon>
        <taxon>Pseudomonadati</taxon>
        <taxon>Bacteroidota</taxon>
        <taxon>Chitinophagia</taxon>
        <taxon>Chitinophagales</taxon>
        <taxon>Chitinophagaceae</taxon>
        <taxon>Flavipsychrobacter</taxon>
    </lineage>
</organism>